<dbReference type="CDD" id="cd00413">
    <property type="entry name" value="Glyco_hydrolase_16"/>
    <property type="match status" value="1"/>
</dbReference>
<sequence length="282" mass="30476">MPTTATQSPSRPAESSSTPAPSTTTPRATTPSAPAPAPTTAAVPAQANNATAAASGFDYVEEFTTPIAPGQWPANGRGPSAYPNYLSYADGTSGKYYPSQVLSVQNGILDWNVRNSMGAAVLPFGYDGFTYGTYTVRMRTDRFPGYHIAFLLWPNTDQWTHEFDGPEGETSSSNPYPAVLQSTNPVRFAPAQTTPVPQSWNDPVFHNYTWQWGPGFAAFYQDGVQVTRVTTNVPTQGMHPVLQVEFSNTLSEGQKPDPSVAGHVQVDRIMYDPSYTIPVPTS</sequence>
<protein>
    <submittedName>
        <fullName evidence="3">Glycoside hydrolase family 16 protein</fullName>
    </submittedName>
</protein>
<dbReference type="GO" id="GO:0004553">
    <property type="term" value="F:hydrolase activity, hydrolyzing O-glycosyl compounds"/>
    <property type="evidence" value="ECO:0007669"/>
    <property type="project" value="InterPro"/>
</dbReference>
<dbReference type="EMBL" id="JAAGWE010000012">
    <property type="protein sequence ID" value="NEM05963.1"/>
    <property type="molecule type" value="Genomic_DNA"/>
</dbReference>
<dbReference type="InterPro" id="IPR000757">
    <property type="entry name" value="Beta-glucanase-like"/>
</dbReference>
<comment type="caution">
    <text evidence="3">The sequence shown here is derived from an EMBL/GenBank/DDBJ whole genome shotgun (WGS) entry which is preliminary data.</text>
</comment>
<dbReference type="PROSITE" id="PS51762">
    <property type="entry name" value="GH16_2"/>
    <property type="match status" value="1"/>
</dbReference>
<dbReference type="Proteomes" id="UP000471126">
    <property type="component" value="Unassembled WGS sequence"/>
</dbReference>
<proteinExistence type="predicted"/>
<feature type="region of interest" description="Disordered" evidence="1">
    <location>
        <begin position="1"/>
        <end position="42"/>
    </location>
</feature>
<dbReference type="InterPro" id="IPR013320">
    <property type="entry name" value="ConA-like_dom_sf"/>
</dbReference>
<evidence type="ECO:0000256" key="1">
    <source>
        <dbReference type="SAM" id="MobiDB-lite"/>
    </source>
</evidence>
<feature type="domain" description="GH16" evidence="2">
    <location>
        <begin position="28"/>
        <end position="282"/>
    </location>
</feature>
<evidence type="ECO:0000313" key="4">
    <source>
        <dbReference type="Proteomes" id="UP000471126"/>
    </source>
</evidence>
<dbReference type="GO" id="GO:0005975">
    <property type="term" value="P:carbohydrate metabolic process"/>
    <property type="evidence" value="ECO:0007669"/>
    <property type="project" value="InterPro"/>
</dbReference>
<dbReference type="RefSeq" id="WP_163476114.1">
    <property type="nucleotide sequence ID" value="NZ_JAAGWE010000012.1"/>
</dbReference>
<reference evidence="3 4" key="1">
    <citation type="submission" date="2019-12" db="EMBL/GenBank/DDBJ databases">
        <title>WGS of CPCC 203550 I12A-02606.</title>
        <authorList>
            <person name="Jiang Z."/>
        </authorList>
    </citation>
    <scope>NUCLEOTIDE SEQUENCE [LARGE SCALE GENOMIC DNA]</scope>
    <source>
        <strain evidence="3 4">I12A-02606</strain>
    </source>
</reference>
<name>A0A6P0GFB3_9ACTN</name>
<evidence type="ECO:0000259" key="2">
    <source>
        <dbReference type="PROSITE" id="PS51762"/>
    </source>
</evidence>
<organism evidence="3 4">
    <name type="scientific">Geodermatophilus normandii</name>
    <dbReference type="NCBI Taxonomy" id="1137989"/>
    <lineage>
        <taxon>Bacteria</taxon>
        <taxon>Bacillati</taxon>
        <taxon>Actinomycetota</taxon>
        <taxon>Actinomycetes</taxon>
        <taxon>Geodermatophilales</taxon>
        <taxon>Geodermatophilaceae</taxon>
        <taxon>Geodermatophilus</taxon>
    </lineage>
</organism>
<dbReference type="Gene3D" id="2.60.120.200">
    <property type="match status" value="1"/>
</dbReference>
<dbReference type="SUPFAM" id="SSF49899">
    <property type="entry name" value="Concanavalin A-like lectins/glucanases"/>
    <property type="match status" value="1"/>
</dbReference>
<accession>A0A6P0GFB3</accession>
<dbReference type="AlphaFoldDB" id="A0A6P0GFB3"/>
<dbReference type="Pfam" id="PF00722">
    <property type="entry name" value="Glyco_hydro_16"/>
    <property type="match status" value="1"/>
</dbReference>
<gene>
    <name evidence="3" type="ORF">GCU54_07995</name>
</gene>
<evidence type="ECO:0000313" key="3">
    <source>
        <dbReference type="EMBL" id="NEM05963.1"/>
    </source>
</evidence>
<keyword evidence="3" id="KW-0378">Hydrolase</keyword>